<gene>
    <name evidence="8" type="ORF">WJX72_009572</name>
</gene>
<proteinExistence type="inferred from homology"/>
<feature type="compositionally biased region" description="Low complexity" evidence="6">
    <location>
        <begin position="168"/>
        <end position="193"/>
    </location>
</feature>
<dbReference type="InterPro" id="IPR009072">
    <property type="entry name" value="Histone-fold"/>
</dbReference>
<dbReference type="PANTHER" id="PTHR12264">
    <property type="entry name" value="TRANSCRIPTION INITIATION FACTOR TFIID SUBUNIT 12"/>
    <property type="match status" value="1"/>
</dbReference>
<keyword evidence="4" id="KW-0804">Transcription</keyword>
<dbReference type="PANTHER" id="PTHR12264:SF21">
    <property type="entry name" value="TRANSCRIPTION INITIATION FACTOR TFIID SUBUNIT 12"/>
    <property type="match status" value="1"/>
</dbReference>
<dbReference type="GO" id="GO:0051123">
    <property type="term" value="P:RNA polymerase II preinitiation complex assembly"/>
    <property type="evidence" value="ECO:0007669"/>
    <property type="project" value="TreeGrafter"/>
</dbReference>
<dbReference type="InterPro" id="IPR037794">
    <property type="entry name" value="TAF12"/>
</dbReference>
<evidence type="ECO:0000256" key="4">
    <source>
        <dbReference type="ARBA" id="ARBA00023163"/>
    </source>
</evidence>
<evidence type="ECO:0000256" key="2">
    <source>
        <dbReference type="ARBA" id="ARBA00007530"/>
    </source>
</evidence>
<organism evidence="8 9">
    <name type="scientific">[Myrmecia] bisecta</name>
    <dbReference type="NCBI Taxonomy" id="41462"/>
    <lineage>
        <taxon>Eukaryota</taxon>
        <taxon>Viridiplantae</taxon>
        <taxon>Chlorophyta</taxon>
        <taxon>core chlorophytes</taxon>
        <taxon>Trebouxiophyceae</taxon>
        <taxon>Trebouxiales</taxon>
        <taxon>Trebouxiaceae</taxon>
        <taxon>Myrmecia</taxon>
    </lineage>
</organism>
<dbReference type="GO" id="GO:0003677">
    <property type="term" value="F:DNA binding"/>
    <property type="evidence" value="ECO:0007669"/>
    <property type="project" value="TreeGrafter"/>
</dbReference>
<reference evidence="8 9" key="1">
    <citation type="journal article" date="2024" name="Nat. Commun.">
        <title>Phylogenomics reveals the evolutionary origins of lichenization in chlorophyte algae.</title>
        <authorList>
            <person name="Puginier C."/>
            <person name="Libourel C."/>
            <person name="Otte J."/>
            <person name="Skaloud P."/>
            <person name="Haon M."/>
            <person name="Grisel S."/>
            <person name="Petersen M."/>
            <person name="Berrin J.G."/>
            <person name="Delaux P.M."/>
            <person name="Dal Grande F."/>
            <person name="Keller J."/>
        </authorList>
    </citation>
    <scope>NUCLEOTIDE SEQUENCE [LARGE SCALE GENOMIC DNA]</scope>
    <source>
        <strain evidence="8 9">SAG 2043</strain>
    </source>
</reference>
<dbReference type="AlphaFoldDB" id="A0AAW1PGX8"/>
<feature type="region of interest" description="Disordered" evidence="6">
    <location>
        <begin position="32"/>
        <end position="66"/>
    </location>
</feature>
<dbReference type="InterPro" id="IPR003228">
    <property type="entry name" value="TFIID_TAF12_dom"/>
</dbReference>
<evidence type="ECO:0000259" key="7">
    <source>
        <dbReference type="Pfam" id="PF03847"/>
    </source>
</evidence>
<dbReference type="EMBL" id="JALJOR010000011">
    <property type="protein sequence ID" value="KAK9809118.1"/>
    <property type="molecule type" value="Genomic_DNA"/>
</dbReference>
<feature type="compositionally biased region" description="Low complexity" evidence="6">
    <location>
        <begin position="303"/>
        <end position="320"/>
    </location>
</feature>
<evidence type="ECO:0000256" key="6">
    <source>
        <dbReference type="SAM" id="MobiDB-lite"/>
    </source>
</evidence>
<feature type="domain" description="Transcription initiation factor TFIID subunit 12" evidence="7">
    <location>
        <begin position="337"/>
        <end position="402"/>
    </location>
</feature>
<evidence type="ECO:0000256" key="1">
    <source>
        <dbReference type="ARBA" id="ARBA00004123"/>
    </source>
</evidence>
<evidence type="ECO:0000313" key="9">
    <source>
        <dbReference type="Proteomes" id="UP001489004"/>
    </source>
</evidence>
<dbReference type="Gene3D" id="1.10.20.10">
    <property type="entry name" value="Histone, subunit A"/>
    <property type="match status" value="1"/>
</dbReference>
<dbReference type="SUPFAM" id="SSF47113">
    <property type="entry name" value="Histone-fold"/>
    <property type="match status" value="1"/>
</dbReference>
<keyword evidence="5" id="KW-0539">Nucleus</keyword>
<dbReference type="GO" id="GO:0046982">
    <property type="term" value="F:protein heterodimerization activity"/>
    <property type="evidence" value="ECO:0007669"/>
    <property type="project" value="InterPro"/>
</dbReference>
<dbReference type="CDD" id="cd07981">
    <property type="entry name" value="HFD_TAF12"/>
    <property type="match status" value="1"/>
</dbReference>
<keyword evidence="3" id="KW-0805">Transcription regulation</keyword>
<dbReference type="GO" id="GO:0000124">
    <property type="term" value="C:SAGA complex"/>
    <property type="evidence" value="ECO:0007669"/>
    <property type="project" value="InterPro"/>
</dbReference>
<comment type="similarity">
    <text evidence="2">Belongs to the TAF12 family.</text>
</comment>
<dbReference type="GO" id="GO:0017025">
    <property type="term" value="F:TBP-class protein binding"/>
    <property type="evidence" value="ECO:0007669"/>
    <property type="project" value="TreeGrafter"/>
</dbReference>
<name>A0AAW1PGX8_9CHLO</name>
<protein>
    <recommendedName>
        <fullName evidence="7">Transcription initiation factor TFIID subunit 12 domain-containing protein</fullName>
    </recommendedName>
</protein>
<evidence type="ECO:0000313" key="8">
    <source>
        <dbReference type="EMBL" id="KAK9809118.1"/>
    </source>
</evidence>
<evidence type="ECO:0000256" key="5">
    <source>
        <dbReference type="ARBA" id="ARBA00023242"/>
    </source>
</evidence>
<comment type="caution">
    <text evidence="8">The sequence shown here is derived from an EMBL/GenBank/DDBJ whole genome shotgun (WGS) entry which is preliminary data.</text>
</comment>
<feature type="region of interest" description="Disordered" evidence="6">
    <location>
        <begin position="165"/>
        <end position="204"/>
    </location>
</feature>
<dbReference type="GO" id="GO:0005669">
    <property type="term" value="C:transcription factor TFIID complex"/>
    <property type="evidence" value="ECO:0007669"/>
    <property type="project" value="InterPro"/>
</dbReference>
<comment type="subcellular location">
    <subcellularLocation>
        <location evidence="1">Nucleus</location>
    </subcellularLocation>
</comment>
<sequence length="455" mass="48578">MAIAEDCCLTLHTSVLSSQRGPATVIVWASSSCTEQRQTEPPPQTRIEAPNLQEEPQPAASIGGGSAMSQYNLPLSGHPEEQTPAFMAFVHSQGSAPGPIPGCIMSEAYCRALAGYSNLGQAERDNWMAKMTDIQKQNVNQALMYVERHQLWAKLMDYHKTVLEPQKRQQQQQQAPQQAAAQRAAARPAGQPQQRPPYIPAGQAMPQTYGAAAYPAPNAAAAQYQARPAAGYPKQPMYGYPPYQYAPGGVAGARPTQAGAAAGSAAGAAAAGQQAGAGAGAGYPRPQVPQGGQLIGQPHRLYQHPGGQQQVPGGYQAAAVPQRPPTEEELRMLPNASLQRIMRKVAGPHGELAPDVEPVLRELAEQFIGGAVSFGCTLAKRRKAEVVEPADVAVYLERTWHLHIPGFSGDAVKPYKRPAASELHRTRAAAVRRLDLQLTAMLSLDAAEYKFAPDA</sequence>
<dbReference type="Pfam" id="PF03847">
    <property type="entry name" value="TFIID_20kDa"/>
    <property type="match status" value="1"/>
</dbReference>
<accession>A0AAW1PGX8</accession>
<evidence type="ECO:0000256" key="3">
    <source>
        <dbReference type="ARBA" id="ARBA00023015"/>
    </source>
</evidence>
<dbReference type="Proteomes" id="UP001489004">
    <property type="component" value="Unassembled WGS sequence"/>
</dbReference>
<feature type="region of interest" description="Disordered" evidence="6">
    <location>
        <begin position="275"/>
        <end position="327"/>
    </location>
</feature>
<keyword evidence="9" id="KW-1185">Reference proteome</keyword>